<sequence>MAKTSKSRQLRQVRANLAYSARLADENTDTTNRTSTTTRISTSSIAANVTRISTSSTVANAIKAKKNIDLWSSEEYESDISNADIAYNFQEDIYDFEEDDNKLDSERVNLIINHLLAASAASIEKKKHPAIYLGNSKRTKQRKNKMLREAAVETSKISQFFPFTNSMTALNYFCIKGELIWNFREKFPSKSLLNDELVSLQLAAYLHSVKFKVNPETVKSYIEQKILPQLNVESSSISIRTARRWMQKLGFYYKRHQQGVYVDGHERPDVVAYRHIFFQKVAEFDQFMSKWHDEGCEFRIFPQLSNGEKEHVWVTHDETTFYAYDGPCAVWCPEEEQPLRKKGLGLGIHISDFMTEMIGLLKDEEEEACVTMDTEKLHQQVKRVIKIFERTHSGCIDIFAFNNATSHISFVEDALLASRMNLGPDGAVPKIRDTVWNGCHQSMIIEEDHFVYDKKTKTFINLCGKPKEIKWVLGNRELWREGMPLECTSCKHKSSSNIVDCCACRLMTNQPDFFVQCGQIQEEIESCGHK</sequence>
<feature type="non-terminal residue" evidence="1">
    <location>
        <position position="530"/>
    </location>
</feature>
<comment type="caution">
    <text evidence="1">The sequence shown here is derived from an EMBL/GenBank/DDBJ whole genome shotgun (WGS) entry which is preliminary data.</text>
</comment>
<dbReference type="Proteomes" id="UP000789366">
    <property type="component" value="Unassembled WGS sequence"/>
</dbReference>
<organism evidence="1 2">
    <name type="scientific">Cetraspora pellucida</name>
    <dbReference type="NCBI Taxonomy" id="1433469"/>
    <lineage>
        <taxon>Eukaryota</taxon>
        <taxon>Fungi</taxon>
        <taxon>Fungi incertae sedis</taxon>
        <taxon>Mucoromycota</taxon>
        <taxon>Glomeromycotina</taxon>
        <taxon>Glomeromycetes</taxon>
        <taxon>Diversisporales</taxon>
        <taxon>Gigasporaceae</taxon>
        <taxon>Cetraspora</taxon>
    </lineage>
</organism>
<proteinExistence type="predicted"/>
<protein>
    <submittedName>
        <fullName evidence="1">13040_t:CDS:1</fullName>
    </submittedName>
</protein>
<name>A0ACA9L994_9GLOM</name>
<reference evidence="1" key="1">
    <citation type="submission" date="2021-06" db="EMBL/GenBank/DDBJ databases">
        <authorList>
            <person name="Kallberg Y."/>
            <person name="Tangrot J."/>
            <person name="Rosling A."/>
        </authorList>
    </citation>
    <scope>NUCLEOTIDE SEQUENCE</scope>
    <source>
        <strain evidence="1">28 12/20/2015</strain>
    </source>
</reference>
<accession>A0ACA9L994</accession>
<keyword evidence="2" id="KW-1185">Reference proteome</keyword>
<evidence type="ECO:0000313" key="1">
    <source>
        <dbReference type="EMBL" id="CAG8517448.1"/>
    </source>
</evidence>
<evidence type="ECO:0000313" key="2">
    <source>
        <dbReference type="Proteomes" id="UP000789366"/>
    </source>
</evidence>
<dbReference type="EMBL" id="CAJVPW010003038">
    <property type="protein sequence ID" value="CAG8517448.1"/>
    <property type="molecule type" value="Genomic_DNA"/>
</dbReference>
<gene>
    <name evidence="1" type="ORF">SPELUC_LOCUS3768</name>
</gene>